<organism evidence="3 4">
    <name type="scientific">Neolecta irregularis (strain DAH-3)</name>
    <dbReference type="NCBI Taxonomy" id="1198029"/>
    <lineage>
        <taxon>Eukaryota</taxon>
        <taxon>Fungi</taxon>
        <taxon>Dikarya</taxon>
        <taxon>Ascomycota</taxon>
        <taxon>Taphrinomycotina</taxon>
        <taxon>Neolectales</taxon>
        <taxon>Neolectaceae</taxon>
        <taxon>Neolecta</taxon>
    </lineage>
</organism>
<keyword evidence="1" id="KW-0862">Zinc</keyword>
<dbReference type="AlphaFoldDB" id="A0A1U7LQL9"/>
<evidence type="ECO:0000256" key="1">
    <source>
        <dbReference type="PROSITE-ProRule" id="PRU00175"/>
    </source>
</evidence>
<protein>
    <submittedName>
        <fullName evidence="3">Death-associated inhibitor of apoptosis 1</fullName>
    </submittedName>
</protein>
<dbReference type="Gene3D" id="3.30.40.10">
    <property type="entry name" value="Zinc/RING finger domain, C3HC4 (zinc finger)"/>
    <property type="match status" value="1"/>
</dbReference>
<feature type="non-terminal residue" evidence="3">
    <location>
        <position position="1"/>
    </location>
</feature>
<proteinExistence type="predicted"/>
<dbReference type="GO" id="GO:0008270">
    <property type="term" value="F:zinc ion binding"/>
    <property type="evidence" value="ECO:0007669"/>
    <property type="project" value="UniProtKB-KW"/>
</dbReference>
<keyword evidence="1" id="KW-0863">Zinc-finger</keyword>
<evidence type="ECO:0000259" key="2">
    <source>
        <dbReference type="PROSITE" id="PS50089"/>
    </source>
</evidence>
<dbReference type="EMBL" id="LXFE01000597">
    <property type="protein sequence ID" value="OLL24842.1"/>
    <property type="molecule type" value="Genomic_DNA"/>
</dbReference>
<gene>
    <name evidence="3" type="ORF">NEOLI_003305</name>
</gene>
<keyword evidence="1" id="KW-0479">Metal-binding</keyword>
<dbReference type="Proteomes" id="UP000186594">
    <property type="component" value="Unassembled WGS sequence"/>
</dbReference>
<name>A0A1U7LQL9_NEOID</name>
<dbReference type="Pfam" id="PF13920">
    <property type="entry name" value="zf-C3HC4_3"/>
    <property type="match status" value="1"/>
</dbReference>
<sequence length="397" mass="46004">IPCTFQVFHHYTNNHFVSLCPPPCIPLIESSRNLEYMVMASHQFDRSFFERNKNHPFRLPLAPLPKRPLCFCGYYATEYMSTLGSMYGCGSLLIPTTKRSRHSVNFICGFHMHTEIWERISCLGGNLLKALISMIREAATICPEMSFTIATQYSIKTINRIPKCMFNNHPLCQCGRLVKYQWSDLVDAWTIVCPTGHMRNPSVQSCNYRVLFGRFRKEIPSNWRMHGFRATKTTDNHARAELSWNQRFKNKCLEEVYPEMSPFFAQSIIDNAFYESFSTYRVALPGSSVAEQEVILGDFHNQNLRVKTLLQEIIETHTRLHYENQALVSIKERRDKAAEIARESMHLKWCKMCSKNEKNALCIPCHHIIVCFACAGLLKDCPSCGETLQDIWKIYRV</sequence>
<dbReference type="PROSITE" id="PS50089">
    <property type="entry name" value="ZF_RING_2"/>
    <property type="match status" value="1"/>
</dbReference>
<reference evidence="3 4" key="1">
    <citation type="submission" date="2016-04" db="EMBL/GenBank/DDBJ databases">
        <title>Evolutionary innovation and constraint leading to complex multicellularity in the Ascomycota.</title>
        <authorList>
            <person name="Cisse O."/>
            <person name="Nguyen A."/>
            <person name="Hewitt D.A."/>
            <person name="Jedd G."/>
            <person name="Stajich J.E."/>
        </authorList>
    </citation>
    <scope>NUCLEOTIDE SEQUENCE [LARGE SCALE GENOMIC DNA]</scope>
    <source>
        <strain evidence="3 4">DAH-3</strain>
    </source>
</reference>
<keyword evidence="4" id="KW-1185">Reference proteome</keyword>
<comment type="caution">
    <text evidence="3">The sequence shown here is derived from an EMBL/GenBank/DDBJ whole genome shotgun (WGS) entry which is preliminary data.</text>
</comment>
<evidence type="ECO:0000313" key="3">
    <source>
        <dbReference type="EMBL" id="OLL24842.1"/>
    </source>
</evidence>
<accession>A0A1U7LQL9</accession>
<dbReference type="OrthoDB" id="5855668at2759"/>
<feature type="domain" description="RING-type" evidence="2">
    <location>
        <begin position="350"/>
        <end position="384"/>
    </location>
</feature>
<dbReference type="InterPro" id="IPR001841">
    <property type="entry name" value="Znf_RING"/>
</dbReference>
<dbReference type="InterPro" id="IPR013083">
    <property type="entry name" value="Znf_RING/FYVE/PHD"/>
</dbReference>
<evidence type="ECO:0000313" key="4">
    <source>
        <dbReference type="Proteomes" id="UP000186594"/>
    </source>
</evidence>